<reference evidence="13 14" key="1">
    <citation type="journal article" date="2021" name="Sci. Rep.">
        <title>The distribution of antibiotic resistance genes in chicken gut microbiota commensals.</title>
        <authorList>
            <person name="Juricova H."/>
            <person name="Matiasovicova J."/>
            <person name="Kubasova T."/>
            <person name="Cejkova D."/>
            <person name="Rychlik I."/>
        </authorList>
    </citation>
    <scope>NUCLEOTIDE SEQUENCE [LARGE SCALE GENOMIC DNA]</scope>
    <source>
        <strain evidence="13 14">An801</strain>
    </source>
</reference>
<dbReference type="PROSITE" id="PS52016">
    <property type="entry name" value="TONB_DEPENDENT_REC_3"/>
    <property type="match status" value="1"/>
</dbReference>
<proteinExistence type="inferred from homology"/>
<dbReference type="InterPro" id="IPR023996">
    <property type="entry name" value="TonB-dep_OMP_SusC/RagA"/>
</dbReference>
<dbReference type="InterPro" id="IPR023997">
    <property type="entry name" value="TonB-dep_OMP_SusC/RagA_CS"/>
</dbReference>
<dbReference type="Gene3D" id="2.170.130.10">
    <property type="entry name" value="TonB-dependent receptor, plug domain"/>
    <property type="match status" value="1"/>
</dbReference>
<protein>
    <submittedName>
        <fullName evidence="13">TonB-dependent receptor</fullName>
    </submittedName>
</protein>
<dbReference type="RefSeq" id="WP_204475129.1">
    <property type="nucleotide sequence ID" value="NZ_JACJJW010000008.1"/>
</dbReference>
<dbReference type="Pfam" id="PF07715">
    <property type="entry name" value="Plug"/>
    <property type="match status" value="1"/>
</dbReference>
<keyword evidence="14" id="KW-1185">Reference proteome</keyword>
<comment type="similarity">
    <text evidence="8 9">Belongs to the TonB-dependent receptor family.</text>
</comment>
<dbReference type="Pfam" id="PF00593">
    <property type="entry name" value="TonB_dep_Rec_b-barrel"/>
    <property type="match status" value="1"/>
</dbReference>
<dbReference type="InterPro" id="IPR036942">
    <property type="entry name" value="Beta-barrel_TonB_sf"/>
</dbReference>
<keyword evidence="13" id="KW-0675">Receptor</keyword>
<evidence type="ECO:0000256" key="4">
    <source>
        <dbReference type="ARBA" id="ARBA00022692"/>
    </source>
</evidence>
<feature type="domain" description="TonB-dependent receptor plug" evidence="12">
    <location>
        <begin position="125"/>
        <end position="230"/>
    </location>
</feature>
<dbReference type="Proteomes" id="UP000703295">
    <property type="component" value="Unassembled WGS sequence"/>
</dbReference>
<keyword evidence="7 8" id="KW-0998">Cell outer membrane</keyword>
<evidence type="ECO:0000256" key="10">
    <source>
        <dbReference type="SAM" id="MobiDB-lite"/>
    </source>
</evidence>
<feature type="region of interest" description="Disordered" evidence="10">
    <location>
        <begin position="359"/>
        <end position="389"/>
    </location>
</feature>
<dbReference type="InterPro" id="IPR012910">
    <property type="entry name" value="Plug_dom"/>
</dbReference>
<evidence type="ECO:0000259" key="12">
    <source>
        <dbReference type="Pfam" id="PF07715"/>
    </source>
</evidence>
<dbReference type="SUPFAM" id="SSF56935">
    <property type="entry name" value="Porins"/>
    <property type="match status" value="1"/>
</dbReference>
<feature type="domain" description="TonB-dependent receptor-like beta-barrel" evidence="11">
    <location>
        <begin position="371"/>
        <end position="951"/>
    </location>
</feature>
<name>A0ABS2ETJ2_9BACE</name>
<dbReference type="SUPFAM" id="SSF49464">
    <property type="entry name" value="Carboxypeptidase regulatory domain-like"/>
    <property type="match status" value="1"/>
</dbReference>
<dbReference type="InterPro" id="IPR008969">
    <property type="entry name" value="CarboxyPept-like_regulatory"/>
</dbReference>
<evidence type="ECO:0000256" key="1">
    <source>
        <dbReference type="ARBA" id="ARBA00004571"/>
    </source>
</evidence>
<keyword evidence="6 8" id="KW-0472">Membrane</keyword>
<keyword evidence="3 8" id="KW-1134">Transmembrane beta strand</keyword>
<dbReference type="Gene3D" id="2.60.40.1120">
    <property type="entry name" value="Carboxypeptidase-like, regulatory domain"/>
    <property type="match status" value="1"/>
</dbReference>
<gene>
    <name evidence="13" type="ORF">H6A31_04670</name>
</gene>
<dbReference type="NCBIfam" id="TIGR04056">
    <property type="entry name" value="OMP_RagA_SusC"/>
    <property type="match status" value="1"/>
</dbReference>
<evidence type="ECO:0000259" key="11">
    <source>
        <dbReference type="Pfam" id="PF00593"/>
    </source>
</evidence>
<evidence type="ECO:0000256" key="9">
    <source>
        <dbReference type="RuleBase" id="RU003357"/>
    </source>
</evidence>
<dbReference type="EMBL" id="JACJJW010000008">
    <property type="protein sequence ID" value="MBM6757987.1"/>
    <property type="molecule type" value="Genomic_DNA"/>
</dbReference>
<keyword evidence="4 8" id="KW-0812">Transmembrane</keyword>
<dbReference type="InterPro" id="IPR000531">
    <property type="entry name" value="Beta-barrel_TonB"/>
</dbReference>
<dbReference type="NCBIfam" id="TIGR04057">
    <property type="entry name" value="SusC_RagA_signa"/>
    <property type="match status" value="1"/>
</dbReference>
<sequence length="994" mass="110982">MKHACKRKPCHSWLQTVIATVLFLCWATVGWGQDLSVKGNVTDTKGEPIIGASVVIKGNTTQGTITDFDGQFTLNVPANSTLVISYIGYVTQEVPAKSAIKVVLKEDNEMLDEVVVIGYGTQRKGDVTSAISSVKSENFVKGAVKDVGQLIQGKVAGLAITNPTGDPAGETQIRLRGTNTIGGANTAPLVLIDGIPGTLSTVAPEDVESVDVLKDGSAAAIYGTRGTNGVILITTKQSKGGDICSVEYSGYVSTAMMAKRLEMLSGREFAALYPDYDYGYNTDWVDEISRTPISHVHNLSLMGGNSKTSYIANLNYADRQGTMKKSNFDNFQGRIEVTHRMFDDKVKLKFGVFGKKSQMESTQSGGSFRGGVYSQATRRNPTEPVRNPDGTWYENVNKFEYENPLALLYESDGNVKKTELRYNGNITYNPIKDLTLQAMFSYTRENMNRGYSETQNHISALRDHKNGWSSVGAYTEMEKLMELTAQYNKTINDHKFSILGGYSYDETDYEEMWFDNYGFQDDYFGGWHNIGIGSALKEGKASAGSSKTSTNLIGFFGRATYSWKERYLFMAALRYEGASQLWGTDNAWGLFPSVSFGWRITEEPFMKNQHIFNDLKLRVGYGVTGSQPKNGFLGVAMLKYGSYAYVNSSWIQTIVPASNPNPDLRWEEKKETNIGIDWSSWEGRLSGSIDYYNRLVDGLIYDYAVPTPPNLYNTTTANGGKMRNKGVEILVNVIPVQNKDFEWSTTGTFSFNSNKLESLSGSIFKSEYDYFNTGTVEYSGQVADSHRVQVGESIGNFYGFKVVDVDEEGRWIYEDRNGDLINYKDFTHAPEDKHIIGNGLPKYYAGWNNNFRYKNFDLSITMRGAFGFQIINGARMNYENVKNARMENRLKSVNDLVFGKHTLSPEVEPEFNSYYVEDGDYWKIDNITLGYNFGQLGKYIKSLRIYGSVLNALTITGYKGIDPEVSTDGLTPGYDTRDRYPSIRSFTLGVNVKF</sequence>
<comment type="subcellular location">
    <subcellularLocation>
        <location evidence="1 8">Cell outer membrane</location>
        <topology evidence="1 8">Multi-pass membrane protein</topology>
    </subcellularLocation>
</comment>
<comment type="caution">
    <text evidence="13">The sequence shown here is derived from an EMBL/GenBank/DDBJ whole genome shotgun (WGS) entry which is preliminary data.</text>
</comment>
<evidence type="ECO:0000256" key="3">
    <source>
        <dbReference type="ARBA" id="ARBA00022452"/>
    </source>
</evidence>
<dbReference type="InterPro" id="IPR037066">
    <property type="entry name" value="Plug_dom_sf"/>
</dbReference>
<evidence type="ECO:0000313" key="14">
    <source>
        <dbReference type="Proteomes" id="UP000703295"/>
    </source>
</evidence>
<evidence type="ECO:0000313" key="13">
    <source>
        <dbReference type="EMBL" id="MBM6757987.1"/>
    </source>
</evidence>
<evidence type="ECO:0000256" key="6">
    <source>
        <dbReference type="ARBA" id="ARBA00023136"/>
    </source>
</evidence>
<organism evidence="13 14">
    <name type="scientific">Bacteroides mediterraneensis</name>
    <dbReference type="NCBI Taxonomy" id="1841856"/>
    <lineage>
        <taxon>Bacteria</taxon>
        <taxon>Pseudomonadati</taxon>
        <taxon>Bacteroidota</taxon>
        <taxon>Bacteroidia</taxon>
        <taxon>Bacteroidales</taxon>
        <taxon>Bacteroidaceae</taxon>
        <taxon>Bacteroides</taxon>
    </lineage>
</organism>
<keyword evidence="2 8" id="KW-0813">Transport</keyword>
<evidence type="ECO:0000256" key="7">
    <source>
        <dbReference type="ARBA" id="ARBA00023237"/>
    </source>
</evidence>
<keyword evidence="5 9" id="KW-0798">TonB box</keyword>
<evidence type="ECO:0000256" key="8">
    <source>
        <dbReference type="PROSITE-ProRule" id="PRU01360"/>
    </source>
</evidence>
<dbReference type="InterPro" id="IPR039426">
    <property type="entry name" value="TonB-dep_rcpt-like"/>
</dbReference>
<dbReference type="Pfam" id="PF13715">
    <property type="entry name" value="CarbopepD_reg_2"/>
    <property type="match status" value="1"/>
</dbReference>
<accession>A0ABS2ETJ2</accession>
<dbReference type="Gene3D" id="2.40.170.20">
    <property type="entry name" value="TonB-dependent receptor, beta-barrel domain"/>
    <property type="match status" value="1"/>
</dbReference>
<evidence type="ECO:0000256" key="2">
    <source>
        <dbReference type="ARBA" id="ARBA00022448"/>
    </source>
</evidence>
<evidence type="ECO:0000256" key="5">
    <source>
        <dbReference type="ARBA" id="ARBA00023077"/>
    </source>
</evidence>